<dbReference type="Proteomes" id="UP000813444">
    <property type="component" value="Unassembled WGS sequence"/>
</dbReference>
<evidence type="ECO:0000256" key="16">
    <source>
        <dbReference type="ARBA" id="ARBA00068515"/>
    </source>
</evidence>
<evidence type="ECO:0000256" key="17">
    <source>
        <dbReference type="SAM" id="MobiDB-lite"/>
    </source>
</evidence>
<reference evidence="19" key="1">
    <citation type="journal article" date="2021" name="Nat. Commun.">
        <title>Genetic determinants of endophytism in the Arabidopsis root mycobiome.</title>
        <authorList>
            <person name="Mesny F."/>
            <person name="Miyauchi S."/>
            <person name="Thiergart T."/>
            <person name="Pickel B."/>
            <person name="Atanasova L."/>
            <person name="Karlsson M."/>
            <person name="Huettel B."/>
            <person name="Barry K.W."/>
            <person name="Haridas S."/>
            <person name="Chen C."/>
            <person name="Bauer D."/>
            <person name="Andreopoulos W."/>
            <person name="Pangilinan J."/>
            <person name="LaButti K."/>
            <person name="Riley R."/>
            <person name="Lipzen A."/>
            <person name="Clum A."/>
            <person name="Drula E."/>
            <person name="Henrissat B."/>
            <person name="Kohler A."/>
            <person name="Grigoriev I.V."/>
            <person name="Martin F.M."/>
            <person name="Hacquard S."/>
        </authorList>
    </citation>
    <scope>NUCLEOTIDE SEQUENCE</scope>
    <source>
        <strain evidence="19">MPI-CAGE-CH-0235</strain>
    </source>
</reference>
<evidence type="ECO:0000256" key="7">
    <source>
        <dbReference type="ARBA" id="ARBA00022643"/>
    </source>
</evidence>
<evidence type="ECO:0000256" key="15">
    <source>
        <dbReference type="ARBA" id="ARBA00066458"/>
    </source>
</evidence>
<keyword evidence="11" id="KW-0496">Mitochondrion</keyword>
<evidence type="ECO:0000256" key="3">
    <source>
        <dbReference type="ARBA" id="ARBA00004569"/>
    </source>
</evidence>
<dbReference type="PANTHER" id="PTHR10578:SF104">
    <property type="entry name" value="CYTOCHROME B2, MITOCHONDRIAL-RELATED"/>
    <property type="match status" value="1"/>
</dbReference>
<organism evidence="19 20">
    <name type="scientific">Stachybotrys elegans</name>
    <dbReference type="NCBI Taxonomy" id="80388"/>
    <lineage>
        <taxon>Eukaryota</taxon>
        <taxon>Fungi</taxon>
        <taxon>Dikarya</taxon>
        <taxon>Ascomycota</taxon>
        <taxon>Pezizomycotina</taxon>
        <taxon>Sordariomycetes</taxon>
        <taxon>Hypocreomycetidae</taxon>
        <taxon>Hypocreales</taxon>
        <taxon>Stachybotryaceae</taxon>
        <taxon>Stachybotrys</taxon>
    </lineage>
</organism>
<dbReference type="Pfam" id="PF01070">
    <property type="entry name" value="FMN_dh"/>
    <property type="match status" value="1"/>
</dbReference>
<accession>A0A8K0SVE1</accession>
<dbReference type="InterPro" id="IPR025255">
    <property type="entry name" value="DUF4202"/>
</dbReference>
<comment type="catalytic activity">
    <reaction evidence="12">
        <text>(S)-lactate + 2 Fe(III)-[cytochrome c] = 2 Fe(II)-[cytochrome c] + pyruvate + 2 H(+)</text>
        <dbReference type="Rhea" id="RHEA:19909"/>
        <dbReference type="Rhea" id="RHEA-COMP:10350"/>
        <dbReference type="Rhea" id="RHEA-COMP:14399"/>
        <dbReference type="ChEBI" id="CHEBI:15361"/>
        <dbReference type="ChEBI" id="CHEBI:15378"/>
        <dbReference type="ChEBI" id="CHEBI:16651"/>
        <dbReference type="ChEBI" id="CHEBI:29033"/>
        <dbReference type="ChEBI" id="CHEBI:29034"/>
        <dbReference type="EC" id="1.1.2.3"/>
    </reaction>
    <physiologicalReaction direction="left-to-right" evidence="12">
        <dbReference type="Rhea" id="RHEA:19910"/>
    </physiologicalReaction>
</comment>
<evidence type="ECO:0000256" key="12">
    <source>
        <dbReference type="ARBA" id="ARBA00052399"/>
    </source>
</evidence>
<evidence type="ECO:0000256" key="9">
    <source>
        <dbReference type="ARBA" id="ARBA00023002"/>
    </source>
</evidence>
<dbReference type="InterPro" id="IPR013785">
    <property type="entry name" value="Aldolase_TIM"/>
</dbReference>
<evidence type="ECO:0000256" key="4">
    <source>
        <dbReference type="ARBA" id="ARBA00011881"/>
    </source>
</evidence>
<dbReference type="InterPro" id="IPR000262">
    <property type="entry name" value="FMN-dep_DH"/>
</dbReference>
<dbReference type="EC" id="1.1.2.3" evidence="15"/>
<feature type="compositionally biased region" description="Polar residues" evidence="17">
    <location>
        <begin position="336"/>
        <end position="348"/>
    </location>
</feature>
<dbReference type="InterPro" id="IPR037396">
    <property type="entry name" value="FMN_HAD"/>
</dbReference>
<dbReference type="GO" id="GO:0005758">
    <property type="term" value="C:mitochondrial intermembrane space"/>
    <property type="evidence" value="ECO:0007669"/>
    <property type="project" value="UniProtKB-SubCell"/>
</dbReference>
<name>A0A8K0SVE1_9HYPO</name>
<keyword evidence="8" id="KW-0479">Metal-binding</keyword>
<dbReference type="Pfam" id="PF13875">
    <property type="entry name" value="DUF4202"/>
    <property type="match status" value="1"/>
</dbReference>
<proteinExistence type="inferred from homology"/>
<keyword evidence="20" id="KW-1185">Reference proteome</keyword>
<evidence type="ECO:0000256" key="1">
    <source>
        <dbReference type="ARBA" id="ARBA00001917"/>
    </source>
</evidence>
<comment type="cofactor">
    <cofactor evidence="1">
        <name>FMN</name>
        <dbReference type="ChEBI" id="CHEBI:58210"/>
    </cofactor>
</comment>
<dbReference type="PANTHER" id="PTHR10578">
    <property type="entry name" value="S -2-HYDROXY-ACID OXIDASE-RELATED"/>
    <property type="match status" value="1"/>
</dbReference>
<evidence type="ECO:0000256" key="13">
    <source>
        <dbReference type="ARBA" id="ARBA00061137"/>
    </source>
</evidence>
<gene>
    <name evidence="19" type="ORF">B0I35DRAFT_451459</name>
</gene>
<feature type="domain" description="FMN hydroxy acid dehydrogenase" evidence="18">
    <location>
        <begin position="152"/>
        <end position="522"/>
    </location>
</feature>
<dbReference type="EMBL" id="JAGPNK010000007">
    <property type="protein sequence ID" value="KAH7318763.1"/>
    <property type="molecule type" value="Genomic_DNA"/>
</dbReference>
<dbReference type="GO" id="GO:0004460">
    <property type="term" value="F:L-lactate dehydrogenase (cytochrome) activity"/>
    <property type="evidence" value="ECO:0007669"/>
    <property type="project" value="UniProtKB-EC"/>
</dbReference>
<keyword evidence="5" id="KW-0349">Heme</keyword>
<comment type="cofactor">
    <cofactor evidence="2">
        <name>heme b</name>
        <dbReference type="ChEBI" id="CHEBI:60344"/>
    </cofactor>
</comment>
<dbReference type="AlphaFoldDB" id="A0A8K0SVE1"/>
<evidence type="ECO:0000256" key="11">
    <source>
        <dbReference type="ARBA" id="ARBA00023128"/>
    </source>
</evidence>
<evidence type="ECO:0000259" key="18">
    <source>
        <dbReference type="PROSITE" id="PS51349"/>
    </source>
</evidence>
<evidence type="ECO:0000256" key="14">
    <source>
        <dbReference type="ARBA" id="ARBA00061589"/>
    </source>
</evidence>
<dbReference type="GO" id="GO:0046872">
    <property type="term" value="F:metal ion binding"/>
    <property type="evidence" value="ECO:0007669"/>
    <property type="project" value="UniProtKB-KW"/>
</dbReference>
<protein>
    <recommendedName>
        <fullName evidence="16">L-lactate dehydrogenase (cytochrome)</fullName>
        <ecNumber evidence="15">1.1.2.3</ecNumber>
    </recommendedName>
</protein>
<evidence type="ECO:0000313" key="19">
    <source>
        <dbReference type="EMBL" id="KAH7318763.1"/>
    </source>
</evidence>
<dbReference type="SUPFAM" id="SSF51395">
    <property type="entry name" value="FMN-linked oxidoreductases"/>
    <property type="match status" value="1"/>
</dbReference>
<dbReference type="FunFam" id="3.20.20.70:FF:000062">
    <property type="entry name" value="Cytochrome b2, mitochondrial, putative"/>
    <property type="match status" value="1"/>
</dbReference>
<keyword evidence="10" id="KW-0408">Iron</keyword>
<comment type="subunit">
    <text evidence="4">Homotetramer.</text>
</comment>
<dbReference type="OrthoDB" id="1925334at2759"/>
<dbReference type="PROSITE" id="PS51349">
    <property type="entry name" value="FMN_HYDROXY_ACID_DH_2"/>
    <property type="match status" value="1"/>
</dbReference>
<evidence type="ECO:0000256" key="8">
    <source>
        <dbReference type="ARBA" id="ARBA00022723"/>
    </source>
</evidence>
<evidence type="ECO:0000256" key="5">
    <source>
        <dbReference type="ARBA" id="ARBA00022617"/>
    </source>
</evidence>
<evidence type="ECO:0000256" key="6">
    <source>
        <dbReference type="ARBA" id="ARBA00022630"/>
    </source>
</evidence>
<keyword evidence="9" id="KW-0560">Oxidoreductase</keyword>
<dbReference type="CDD" id="cd02922">
    <property type="entry name" value="FCB2_FMN"/>
    <property type="match status" value="1"/>
</dbReference>
<keyword evidence="7" id="KW-0288">FMN</keyword>
<sequence length="540" mass="58983">MTRWLQARCPTASQELQLACRAQHFRRWEIPRSSFPMTRPGYLTWRSKQKSQAAARISELLAASSIQPAIPASSRERVAALIRKENLGADPETQVLEDVACLVFLDDQFDDFEKKPDIDEDKIIGILRKTWGKMTDEGREIALKMELGDRAKILSSLLSTHDFELVASRTLTPKAWAFVSSAATDTYTKQRNDAMYSAITLRPRILRDVAATDMSTAILGHDMRMPIFCSPTAMAGLVHPDGERAIGRACKVAGIAQCVSTSASVPLADVVAAIDNHPSPEPPFQVPVFFQLYINRDREASRKLLQAALQCGIKALFVTVDAPIPGKREADERVQTGETYTSPLSGASASDVDTKGGGIGRIMGNYIDASVTWEDIPWLRSCVPGLPIVLKGVQTCEDAMMARDAGVDGIVISNHGGRSLDTAPSTILVLLEIHRNCPDIFTSLDVLIDGGITRGTDIFKALCLGAKAVGIGRGCLYALNYGYQGVLKYIGILRDELETTMKMCGVTRLDQLHPGYLNTLAVDHLIPQCIPLATCMMGIY</sequence>
<comment type="similarity">
    <text evidence="14">In the N-terminal section; belongs to the cytochrome b5 family.</text>
</comment>
<comment type="subcellular location">
    <subcellularLocation>
        <location evidence="3">Mitochondrion intermembrane space</location>
    </subcellularLocation>
</comment>
<evidence type="ECO:0000313" key="20">
    <source>
        <dbReference type="Proteomes" id="UP000813444"/>
    </source>
</evidence>
<dbReference type="Gene3D" id="3.20.20.70">
    <property type="entry name" value="Aldolase class I"/>
    <property type="match status" value="1"/>
</dbReference>
<evidence type="ECO:0000256" key="2">
    <source>
        <dbReference type="ARBA" id="ARBA00001970"/>
    </source>
</evidence>
<comment type="similarity">
    <text evidence="13">In the C-terminal section; belongs to the FMN-dependent alpha-hydroxy acid dehydrogenase family.</text>
</comment>
<comment type="caution">
    <text evidence="19">The sequence shown here is derived from an EMBL/GenBank/DDBJ whole genome shotgun (WGS) entry which is preliminary data.</text>
</comment>
<feature type="region of interest" description="Disordered" evidence="17">
    <location>
        <begin position="328"/>
        <end position="352"/>
    </location>
</feature>
<dbReference type="InterPro" id="IPR037458">
    <property type="entry name" value="L-MDH/L-LDH_FMN-bd"/>
</dbReference>
<evidence type="ECO:0000256" key="10">
    <source>
        <dbReference type="ARBA" id="ARBA00023004"/>
    </source>
</evidence>
<keyword evidence="6" id="KW-0285">Flavoprotein</keyword>